<feature type="compositionally biased region" description="Polar residues" evidence="7">
    <location>
        <begin position="10"/>
        <end position="22"/>
    </location>
</feature>
<gene>
    <name evidence="10" type="ORF">HMPREF9020_00167</name>
</gene>
<feature type="region of interest" description="Disordered" evidence="7">
    <location>
        <begin position="1"/>
        <end position="113"/>
    </location>
</feature>
<feature type="transmembrane region" description="Helical" evidence="8">
    <location>
        <begin position="285"/>
        <end position="309"/>
    </location>
</feature>
<dbReference type="eggNOG" id="COG2148">
    <property type="taxonomic scope" value="Bacteria"/>
</dbReference>
<comment type="subcellular location">
    <subcellularLocation>
        <location evidence="1">Membrane</location>
        <topology evidence="1">Multi-pass membrane protein</topology>
    </subcellularLocation>
</comment>
<feature type="domain" description="Bacterial sugar transferase" evidence="9">
    <location>
        <begin position="495"/>
        <end position="683"/>
    </location>
</feature>
<evidence type="ECO:0000256" key="1">
    <source>
        <dbReference type="ARBA" id="ARBA00004141"/>
    </source>
</evidence>
<evidence type="ECO:0000313" key="11">
    <source>
        <dbReference type="Proteomes" id="UP000005777"/>
    </source>
</evidence>
<dbReference type="HOGENOM" id="CLU_024920_3_4_11"/>
<feature type="transmembrane region" description="Helical" evidence="8">
    <location>
        <begin position="500"/>
        <end position="521"/>
    </location>
</feature>
<evidence type="ECO:0000256" key="4">
    <source>
        <dbReference type="ARBA" id="ARBA00022692"/>
    </source>
</evidence>
<dbReference type="Pfam" id="PF02397">
    <property type="entry name" value="Bac_transf"/>
    <property type="match status" value="1"/>
</dbReference>
<feature type="transmembrane region" description="Helical" evidence="8">
    <location>
        <begin position="315"/>
        <end position="333"/>
    </location>
</feature>
<dbReference type="PANTHER" id="PTHR30576">
    <property type="entry name" value="COLANIC BIOSYNTHESIS UDP-GLUCOSE LIPID CARRIER TRANSFERASE"/>
    <property type="match status" value="1"/>
</dbReference>
<evidence type="ECO:0000256" key="6">
    <source>
        <dbReference type="ARBA" id="ARBA00023136"/>
    </source>
</evidence>
<name>W5II58_SCAIO</name>
<sequence length="689" mass="76041">MLKGEDKPSADTSQPLNSQNGEGQMDADDADRSQAHSRPSTSPHSQPPPARQQRQQRQQSYFDGSFLSTSDIPIVDFRNTNTFSIKKTDQAETPTVSFPPASSSPQPTQYSGFSASQADLNEITEITDVSESFPSVAMHMPAEPDPRIAESGSRTNAGTDSSHRVFSSTTRPATRPARSPRSSRRRSARPMSFATSRDTKGSLPSGRWHTFYILGVGLLDTLMILVSFVICFGLTHLINPDSLNNPLARQPLAYVVLLIMCITWVVGMGAAKAYSTHTMDEGMELYSSITNGAIVASLMMGSMLFLLRWQPPRGLAISTVVLAYVLTLVERWLMRRYLHGRRRHGHHFYPTIIVGSQRGIRQMVSKLKSSPGVGYKALGVCPIYVDQGSGMIYSDTFVPASQEEENLLVIPFNLHLPQNAMRAGAYTLLIADVIDRESEVMRSLALATESQGLELAIEASTADIASSTLHLRHNTEVPILTAQLPQYSGLTRAIKRIFDILLSGAALILTSPIMLITAIAIRMEDKGPAIYKQKRIGLYGKPFIMYKFRSMYVDADKRDAALAAASGKEHGVLFKMKDDPRITKVGKFIRKTSIDELPQFWNVFKGDMSLIGPRPQQSYEVAQYGTLYSTRLLVKPGISGMWQVSGRSDLNPQDAEYLDVSYVENWSLTGDFIIAIKTIKTVFSGSGAY</sequence>
<dbReference type="InterPro" id="IPR003362">
    <property type="entry name" value="Bact_transf"/>
</dbReference>
<dbReference type="AlphaFoldDB" id="W5II58"/>
<keyword evidence="5 8" id="KW-1133">Transmembrane helix</keyword>
<organism evidence="10 11">
    <name type="scientific">Scardovia inopinata F0304</name>
    <dbReference type="NCBI Taxonomy" id="641146"/>
    <lineage>
        <taxon>Bacteria</taxon>
        <taxon>Bacillati</taxon>
        <taxon>Actinomycetota</taxon>
        <taxon>Actinomycetes</taxon>
        <taxon>Bifidobacteriales</taxon>
        <taxon>Bifidobacteriaceae</taxon>
        <taxon>Scardovia</taxon>
    </lineage>
</organism>
<feature type="compositionally biased region" description="Polar residues" evidence="7">
    <location>
        <begin position="78"/>
        <end position="113"/>
    </location>
</feature>
<feature type="transmembrane region" description="Helical" evidence="8">
    <location>
        <begin position="211"/>
        <end position="239"/>
    </location>
</feature>
<dbReference type="Proteomes" id="UP000005777">
    <property type="component" value="Unassembled WGS sequence"/>
</dbReference>
<feature type="compositionally biased region" description="Polar residues" evidence="7">
    <location>
        <begin position="60"/>
        <end position="71"/>
    </location>
</feature>
<dbReference type="GO" id="GO:0016780">
    <property type="term" value="F:phosphotransferase activity, for other substituted phosphate groups"/>
    <property type="evidence" value="ECO:0007669"/>
    <property type="project" value="TreeGrafter"/>
</dbReference>
<keyword evidence="11" id="KW-1185">Reference proteome</keyword>
<evidence type="ECO:0000313" key="10">
    <source>
        <dbReference type="EMBL" id="EFG26548.2"/>
    </source>
</evidence>
<comment type="caution">
    <text evidence="10">The sequence shown here is derived from an EMBL/GenBank/DDBJ whole genome shotgun (WGS) entry which is preliminary data.</text>
</comment>
<keyword evidence="3 10" id="KW-0808">Transferase</keyword>
<evidence type="ECO:0000256" key="7">
    <source>
        <dbReference type="SAM" id="MobiDB-lite"/>
    </source>
</evidence>
<evidence type="ECO:0000256" key="3">
    <source>
        <dbReference type="ARBA" id="ARBA00022679"/>
    </source>
</evidence>
<evidence type="ECO:0000259" key="9">
    <source>
        <dbReference type="Pfam" id="PF02397"/>
    </source>
</evidence>
<reference evidence="10 11" key="1">
    <citation type="submission" date="2012-01" db="EMBL/GenBank/DDBJ databases">
        <title>The Genome Sequence of Scardovia inopinata F0304.</title>
        <authorList>
            <consortium name="The Broad Institute Genome Sequencing Platform"/>
            <person name="Ward D."/>
            <person name="Earl A."/>
            <person name="Feldgarden M."/>
            <person name="Gevers D."/>
            <person name="Young S."/>
            <person name="Zeng Q."/>
            <person name="Koehrsen M."/>
            <person name="Alvarado L."/>
            <person name="Berlin A.M."/>
            <person name="Borenstein D."/>
            <person name="Chapman S.B."/>
            <person name="Chen Z."/>
            <person name="Engels R."/>
            <person name="Freedman E."/>
            <person name="Gellesch M."/>
            <person name="Goldberg J."/>
            <person name="Griggs A."/>
            <person name="Gujja S."/>
            <person name="Heilman E.R."/>
            <person name="Heiman D.I."/>
            <person name="Hepburn T.A."/>
            <person name="Howarth C."/>
            <person name="Jen D."/>
            <person name="Larson L."/>
            <person name="Mehta T."/>
            <person name="Park D."/>
            <person name="Pearson M."/>
            <person name="Richards J."/>
            <person name="Roberts A."/>
            <person name="Saif S."/>
            <person name="Shea T.D."/>
            <person name="Shenoy N."/>
            <person name="Sisk P."/>
            <person name="Stolte C."/>
            <person name="Sykes S.N."/>
            <person name="Walk T."/>
            <person name="White J."/>
            <person name="Yandava C."/>
            <person name="Izard J."/>
            <person name="Baranova O.V."/>
            <person name="Blanton J.M."/>
            <person name="Tanner A.C."/>
            <person name="Dewhirst F."/>
            <person name="Haas B."/>
            <person name="Nusbaum C."/>
            <person name="Birren B."/>
        </authorList>
    </citation>
    <scope>NUCLEOTIDE SEQUENCE [LARGE SCALE GENOMIC DNA]</scope>
    <source>
        <strain evidence="10 11">F0304</strain>
    </source>
</reference>
<feature type="compositionally biased region" description="Low complexity" evidence="7">
    <location>
        <begin position="167"/>
        <end position="180"/>
    </location>
</feature>
<feature type="region of interest" description="Disordered" evidence="7">
    <location>
        <begin position="137"/>
        <end position="203"/>
    </location>
</feature>
<evidence type="ECO:0000256" key="8">
    <source>
        <dbReference type="SAM" id="Phobius"/>
    </source>
</evidence>
<dbReference type="PANTHER" id="PTHR30576:SF10">
    <property type="entry name" value="SLL5057 PROTEIN"/>
    <property type="match status" value="1"/>
</dbReference>
<evidence type="ECO:0000256" key="2">
    <source>
        <dbReference type="ARBA" id="ARBA00006464"/>
    </source>
</evidence>
<feature type="compositionally biased region" description="Polar residues" evidence="7">
    <location>
        <begin position="152"/>
        <end position="166"/>
    </location>
</feature>
<protein>
    <submittedName>
        <fullName evidence="10">Exopolysaccharide biosynthesis polyprenyl glycosylphosphotransferase</fullName>
    </submittedName>
</protein>
<accession>W5II58</accession>
<keyword evidence="6 8" id="KW-0472">Membrane</keyword>
<feature type="transmembrane region" description="Helical" evidence="8">
    <location>
        <begin position="251"/>
        <end position="273"/>
    </location>
</feature>
<dbReference type="EMBL" id="ADCX01000002">
    <property type="protein sequence ID" value="EFG26548.2"/>
    <property type="molecule type" value="Genomic_DNA"/>
</dbReference>
<evidence type="ECO:0000256" key="5">
    <source>
        <dbReference type="ARBA" id="ARBA00022989"/>
    </source>
</evidence>
<comment type="similarity">
    <text evidence="2">Belongs to the bacterial sugar transferase family.</text>
</comment>
<dbReference type="GO" id="GO:0016020">
    <property type="term" value="C:membrane"/>
    <property type="evidence" value="ECO:0007669"/>
    <property type="project" value="UniProtKB-SubCell"/>
</dbReference>
<dbReference type="RefSeq" id="WP_231287940.1">
    <property type="nucleotide sequence ID" value="NZ_GG770225.1"/>
</dbReference>
<dbReference type="NCBIfam" id="TIGR03025">
    <property type="entry name" value="EPS_sugtrans"/>
    <property type="match status" value="1"/>
</dbReference>
<proteinExistence type="inferred from homology"/>
<dbReference type="InterPro" id="IPR017475">
    <property type="entry name" value="EPS_sugar_tfrase"/>
</dbReference>
<keyword evidence="4 8" id="KW-0812">Transmembrane</keyword>